<evidence type="ECO:0000313" key="9">
    <source>
        <dbReference type="Proteomes" id="UP000076722"/>
    </source>
</evidence>
<dbReference type="Pfam" id="PF04082">
    <property type="entry name" value="Fungal_trans"/>
    <property type="match status" value="1"/>
</dbReference>
<dbReference type="GO" id="GO:0006351">
    <property type="term" value="P:DNA-templated transcription"/>
    <property type="evidence" value="ECO:0007669"/>
    <property type="project" value="InterPro"/>
</dbReference>
<dbReference type="InterPro" id="IPR036864">
    <property type="entry name" value="Zn2-C6_fun-type_DNA-bd_sf"/>
</dbReference>
<feature type="domain" description="Zn(2)-C6 fungal-type" evidence="7">
    <location>
        <begin position="19"/>
        <end position="51"/>
    </location>
</feature>
<dbReference type="GO" id="GO:0008270">
    <property type="term" value="F:zinc ion binding"/>
    <property type="evidence" value="ECO:0007669"/>
    <property type="project" value="InterPro"/>
</dbReference>
<dbReference type="CDD" id="cd12148">
    <property type="entry name" value="fungal_TF_MHR"/>
    <property type="match status" value="1"/>
</dbReference>
<evidence type="ECO:0000256" key="3">
    <source>
        <dbReference type="ARBA" id="ARBA00023015"/>
    </source>
</evidence>
<feature type="compositionally biased region" description="Low complexity" evidence="6">
    <location>
        <begin position="112"/>
        <end position="121"/>
    </location>
</feature>
<evidence type="ECO:0000256" key="2">
    <source>
        <dbReference type="ARBA" id="ARBA00022723"/>
    </source>
</evidence>
<dbReference type="AlphaFoldDB" id="A0A165ACF3"/>
<dbReference type="Pfam" id="PF00172">
    <property type="entry name" value="Zn_clus"/>
    <property type="match status" value="1"/>
</dbReference>
<evidence type="ECO:0000256" key="6">
    <source>
        <dbReference type="SAM" id="MobiDB-lite"/>
    </source>
</evidence>
<dbReference type="GO" id="GO:0003677">
    <property type="term" value="F:DNA binding"/>
    <property type="evidence" value="ECO:0007669"/>
    <property type="project" value="InterPro"/>
</dbReference>
<dbReference type="InterPro" id="IPR050815">
    <property type="entry name" value="TF_fung"/>
</dbReference>
<dbReference type="EMBL" id="KV419394">
    <property type="protein sequence ID" value="KZS98782.1"/>
    <property type="molecule type" value="Genomic_DNA"/>
</dbReference>
<dbReference type="SUPFAM" id="SSF57701">
    <property type="entry name" value="Zn2/Cys6 DNA-binding domain"/>
    <property type="match status" value="1"/>
</dbReference>
<name>A0A165ACF3_9AGAM</name>
<evidence type="ECO:0000256" key="4">
    <source>
        <dbReference type="ARBA" id="ARBA00023163"/>
    </source>
</evidence>
<dbReference type="Gene3D" id="4.10.240.10">
    <property type="entry name" value="Zn(2)-C6 fungal-type DNA-binding domain"/>
    <property type="match status" value="1"/>
</dbReference>
<dbReference type="InterPro" id="IPR007219">
    <property type="entry name" value="XnlR_reg_dom"/>
</dbReference>
<dbReference type="GO" id="GO:0000981">
    <property type="term" value="F:DNA-binding transcription factor activity, RNA polymerase II-specific"/>
    <property type="evidence" value="ECO:0007669"/>
    <property type="project" value="InterPro"/>
</dbReference>
<reference evidence="8 9" key="1">
    <citation type="journal article" date="2016" name="Mol. Biol. Evol.">
        <title>Comparative Genomics of Early-Diverging Mushroom-Forming Fungi Provides Insights into the Origins of Lignocellulose Decay Capabilities.</title>
        <authorList>
            <person name="Nagy L.G."/>
            <person name="Riley R."/>
            <person name="Tritt A."/>
            <person name="Adam C."/>
            <person name="Daum C."/>
            <person name="Floudas D."/>
            <person name="Sun H."/>
            <person name="Yadav J.S."/>
            <person name="Pangilinan J."/>
            <person name="Larsson K.H."/>
            <person name="Matsuura K."/>
            <person name="Barry K."/>
            <person name="Labutti K."/>
            <person name="Kuo R."/>
            <person name="Ohm R.A."/>
            <person name="Bhattacharya S.S."/>
            <person name="Shirouzu T."/>
            <person name="Yoshinaga Y."/>
            <person name="Martin F.M."/>
            <person name="Grigoriev I.V."/>
            <person name="Hibbett D.S."/>
        </authorList>
    </citation>
    <scope>NUCLEOTIDE SEQUENCE [LARGE SCALE GENOMIC DNA]</scope>
    <source>
        <strain evidence="8 9">HHB9708</strain>
    </source>
</reference>
<dbReference type="PANTHER" id="PTHR47338">
    <property type="entry name" value="ZN(II)2CYS6 TRANSCRIPTION FACTOR (EUROFUNG)-RELATED"/>
    <property type="match status" value="1"/>
</dbReference>
<keyword evidence="5" id="KW-0539">Nucleus</keyword>
<keyword evidence="3" id="KW-0805">Transcription regulation</keyword>
<accession>A0A165ACF3</accession>
<evidence type="ECO:0000259" key="7">
    <source>
        <dbReference type="PROSITE" id="PS50048"/>
    </source>
</evidence>
<dbReference type="Proteomes" id="UP000076722">
    <property type="component" value="Unassembled WGS sequence"/>
</dbReference>
<gene>
    <name evidence="8" type="ORF">SISNIDRAFT_499010</name>
</gene>
<dbReference type="SMART" id="SM00906">
    <property type="entry name" value="Fungal_trans"/>
    <property type="match status" value="1"/>
</dbReference>
<evidence type="ECO:0000256" key="1">
    <source>
        <dbReference type="ARBA" id="ARBA00004123"/>
    </source>
</evidence>
<dbReference type="PANTHER" id="PTHR47338:SF29">
    <property type="entry name" value="ZN(2)-C6 FUNGAL-TYPE DOMAIN-CONTAINING PROTEIN"/>
    <property type="match status" value="1"/>
</dbReference>
<keyword evidence="9" id="KW-1185">Reference proteome</keyword>
<dbReference type="PROSITE" id="PS50048">
    <property type="entry name" value="ZN2_CY6_FUNGAL_2"/>
    <property type="match status" value="1"/>
</dbReference>
<proteinExistence type="predicted"/>
<keyword evidence="2" id="KW-0479">Metal-binding</keyword>
<dbReference type="InterPro" id="IPR001138">
    <property type="entry name" value="Zn2Cys6_DnaBD"/>
</dbReference>
<sequence length="608" mass="67578">MDPTPQSPKAAYPLQRGSACLSCRSVLIKCDATKPVCHQCLKANRGDECEYDDGKSKSRTQMLQDKMAKLQERIREASHPQRTTFVHRVSSLPARGFPAAPTKAQFTSCFRSSSSSNSSESPAPIGSDWGGDSLHPTPFDLQPASIDPLIDSWDINGMPFPTGPSPAQWWQSESLTPPMRQKLFDIFFAHRHQCAFEVHIPRFLASINGPPKQAPHPTLLNAIYLLACHFSHQPPLIQHEALFLERALSRLAEALERSDRLINVIQASCLLATYFFGKGRLLEGYYHASSASRLAVGLGLHQIRSQEFRNIVGEGGPDDVSTWNNAVTGGILPVPDDAIELGERILAFWQVFNIDRCWAVATGLPSGLADDDHPRTMIETVWPRDIEDFERGQIFDADYATVRSLFLPNPAPTMYGRMDSLSTLRAKATTLFERASRLSANFDPDHFWKEFRTLEGAIVQFQTSLPKIRSTPRNSMHSSNPTTAHCLMAVHTLTMVATIQLHHSFAASDPPAQQRCFDAAMSCVSIIADMADEDYEYLDPIMGTCWMCVSDVLIREITRRQALGGGHEQGAAAMLRTVIQAMHRLSRVFPLAGYQATKVEQSRPLTAF</sequence>
<dbReference type="CDD" id="cd00067">
    <property type="entry name" value="GAL4"/>
    <property type="match status" value="1"/>
</dbReference>
<evidence type="ECO:0000313" key="8">
    <source>
        <dbReference type="EMBL" id="KZS98782.1"/>
    </source>
</evidence>
<dbReference type="SMART" id="SM00066">
    <property type="entry name" value="GAL4"/>
    <property type="match status" value="1"/>
</dbReference>
<protein>
    <recommendedName>
        <fullName evidence="7">Zn(2)-C6 fungal-type domain-containing protein</fullName>
    </recommendedName>
</protein>
<dbReference type="GO" id="GO:0005634">
    <property type="term" value="C:nucleus"/>
    <property type="evidence" value="ECO:0007669"/>
    <property type="project" value="UniProtKB-SubCell"/>
</dbReference>
<comment type="subcellular location">
    <subcellularLocation>
        <location evidence="1">Nucleus</location>
    </subcellularLocation>
</comment>
<keyword evidence="4" id="KW-0804">Transcription</keyword>
<organism evidence="8 9">
    <name type="scientific">Sistotremastrum niveocremeum HHB9708</name>
    <dbReference type="NCBI Taxonomy" id="1314777"/>
    <lineage>
        <taxon>Eukaryota</taxon>
        <taxon>Fungi</taxon>
        <taxon>Dikarya</taxon>
        <taxon>Basidiomycota</taxon>
        <taxon>Agaricomycotina</taxon>
        <taxon>Agaricomycetes</taxon>
        <taxon>Sistotremastrales</taxon>
        <taxon>Sistotremastraceae</taxon>
        <taxon>Sertulicium</taxon>
        <taxon>Sertulicium niveocremeum</taxon>
    </lineage>
</organism>
<feature type="region of interest" description="Disordered" evidence="6">
    <location>
        <begin position="111"/>
        <end position="137"/>
    </location>
</feature>
<dbReference type="OrthoDB" id="2309723at2759"/>
<dbReference type="STRING" id="1314777.A0A165ACF3"/>
<evidence type="ECO:0000256" key="5">
    <source>
        <dbReference type="ARBA" id="ARBA00023242"/>
    </source>
</evidence>